<dbReference type="Proteomes" id="UP001500220">
    <property type="component" value="Unassembled WGS sequence"/>
</dbReference>
<feature type="compositionally biased region" description="Basic and acidic residues" evidence="1">
    <location>
        <begin position="381"/>
        <end position="398"/>
    </location>
</feature>
<evidence type="ECO:0000313" key="2">
    <source>
        <dbReference type="EMBL" id="GAA0520095.1"/>
    </source>
</evidence>
<feature type="region of interest" description="Disordered" evidence="1">
    <location>
        <begin position="247"/>
        <end position="325"/>
    </location>
</feature>
<organism evidence="3 4">
    <name type="scientific">Saccharopolyspora thermophila</name>
    <dbReference type="NCBI Taxonomy" id="89367"/>
    <lineage>
        <taxon>Bacteria</taxon>
        <taxon>Bacillati</taxon>
        <taxon>Actinomycetota</taxon>
        <taxon>Actinomycetes</taxon>
        <taxon>Pseudonocardiales</taxon>
        <taxon>Pseudonocardiaceae</taxon>
        <taxon>Saccharopolyspora</taxon>
    </lineage>
</organism>
<evidence type="ECO:0000313" key="4">
    <source>
        <dbReference type="Proteomes" id="UP000597989"/>
    </source>
</evidence>
<feature type="region of interest" description="Disordered" evidence="1">
    <location>
        <begin position="341"/>
        <end position="398"/>
    </location>
</feature>
<gene>
    <name evidence="2" type="ORF">GCM10009545_22640</name>
    <name evidence="3" type="ORF">GCM10011581_10260</name>
</gene>
<sequence length="476" mass="51878">MSDNPLIAPPQDSSSWYTGIGIVEAIADVSAAIESGSWAEVGYGVLGTGLEALSAVLDPIGTGVSWVVGWVIEYVQPLTDILDQLAGNADQVAAHAQTWRNVSESLRTTADALQADVDRDTAGWTGAAADAYRSRLAATAQLIRAQSEAAGALAAGTEISGMFVGTIREVVRDLIADCVGRLVSWAIEASTGVGIAVVAAQATARVARWGARIMQVVQKLLQGLMKLVPLVRKLADLLVRLRRILDDITNGNPLPDPKNPPPPTPKDPNTPKNPNDPPDDPPDTPPGTGHPDPEDPRRSGHDHLPRTPDDPNTPHPEMTPAEKQAHEQYLTELEKRYPADFDNWRTNDPAHMGKPNRSTENEARVALDLRESGRLGPDLTRPTDVRHGDFVDPATGDRWDIKSFQSDYPDHVPPEHRKGPFKHAVTPETFTKSLSKEFEDGNKVIIDTRNVNSDALRFMADIVQKNGWEDRVLWYP</sequence>
<protein>
    <submittedName>
        <fullName evidence="3">Uncharacterized protein</fullName>
    </submittedName>
</protein>
<evidence type="ECO:0000313" key="3">
    <source>
        <dbReference type="EMBL" id="GGI75166.1"/>
    </source>
</evidence>
<evidence type="ECO:0000313" key="5">
    <source>
        <dbReference type="Proteomes" id="UP001500220"/>
    </source>
</evidence>
<feature type="compositionally biased region" description="Basic and acidic residues" evidence="1">
    <location>
        <begin position="291"/>
        <end position="309"/>
    </location>
</feature>
<name>A0A917N7Y1_9PSEU</name>
<dbReference type="EMBL" id="BAAAHC010000009">
    <property type="protein sequence ID" value="GAA0520095.1"/>
    <property type="molecule type" value="Genomic_DNA"/>
</dbReference>
<reference evidence="2" key="1">
    <citation type="journal article" date="2014" name="Int. J. Syst. Evol. Microbiol.">
        <title>Complete genome of a new Firmicutes species belonging to the dominant human colonic microbiota ('Ruminococcus bicirculans') reveals two chromosomes and a selective capacity to utilize plant glucans.</title>
        <authorList>
            <consortium name="NISC Comparative Sequencing Program"/>
            <person name="Wegmann U."/>
            <person name="Louis P."/>
            <person name="Goesmann A."/>
            <person name="Henrissat B."/>
            <person name="Duncan S.H."/>
            <person name="Flint H.J."/>
        </authorList>
    </citation>
    <scope>NUCLEOTIDE SEQUENCE</scope>
    <source>
        <strain evidence="2">JCM 10664</strain>
    </source>
</reference>
<evidence type="ECO:0000256" key="1">
    <source>
        <dbReference type="SAM" id="MobiDB-lite"/>
    </source>
</evidence>
<reference evidence="5" key="3">
    <citation type="journal article" date="2019" name="Int. J. Syst. Evol. Microbiol.">
        <title>The Global Catalogue of Microorganisms (GCM) 10K type strain sequencing project: providing services to taxonomists for standard genome sequencing and annotation.</title>
        <authorList>
            <consortium name="The Broad Institute Genomics Platform"/>
            <consortium name="The Broad Institute Genome Sequencing Center for Infectious Disease"/>
            <person name="Wu L."/>
            <person name="Ma J."/>
        </authorList>
    </citation>
    <scope>NUCLEOTIDE SEQUENCE [LARGE SCALE GENOMIC DNA]</scope>
    <source>
        <strain evidence="5">JCM 10664</strain>
    </source>
</reference>
<proteinExistence type="predicted"/>
<keyword evidence="5" id="KW-1185">Reference proteome</keyword>
<dbReference type="Gene3D" id="1.10.287.1060">
    <property type="entry name" value="ESAT-6-like"/>
    <property type="match status" value="1"/>
</dbReference>
<comment type="caution">
    <text evidence="3">The sequence shown here is derived from an EMBL/GenBank/DDBJ whole genome shotgun (WGS) entry which is preliminary data.</text>
</comment>
<dbReference type="Proteomes" id="UP000597989">
    <property type="component" value="Unassembled WGS sequence"/>
</dbReference>
<reference evidence="2" key="5">
    <citation type="submission" date="2023-12" db="EMBL/GenBank/DDBJ databases">
        <authorList>
            <person name="Sun Q."/>
            <person name="Inoue M."/>
        </authorList>
    </citation>
    <scope>NUCLEOTIDE SEQUENCE</scope>
    <source>
        <strain evidence="2">JCM 10664</strain>
    </source>
</reference>
<accession>A0A917N7Y1</accession>
<feature type="compositionally biased region" description="Pro residues" evidence="1">
    <location>
        <begin position="254"/>
        <end position="268"/>
    </location>
</feature>
<dbReference type="AlphaFoldDB" id="A0A917N7Y1"/>
<dbReference type="InterPro" id="IPR036689">
    <property type="entry name" value="ESAT-6-like_sf"/>
</dbReference>
<dbReference type="SUPFAM" id="SSF140453">
    <property type="entry name" value="EsxAB dimer-like"/>
    <property type="match status" value="1"/>
</dbReference>
<dbReference type="EMBL" id="BMMT01000002">
    <property type="protein sequence ID" value="GGI75166.1"/>
    <property type="molecule type" value="Genomic_DNA"/>
</dbReference>
<reference evidence="3" key="4">
    <citation type="submission" date="2020-09" db="EMBL/GenBank/DDBJ databases">
        <authorList>
            <person name="Sun Q."/>
            <person name="Zhou Y."/>
        </authorList>
    </citation>
    <scope>NUCLEOTIDE SEQUENCE</scope>
    <source>
        <strain evidence="3">CGMCC 4.7206</strain>
    </source>
</reference>
<dbReference type="RefSeq" id="WP_188985932.1">
    <property type="nucleotide sequence ID" value="NZ_BAAAHC010000009.1"/>
</dbReference>
<reference evidence="3 4" key="2">
    <citation type="journal article" date="2014" name="Int. J. Syst. Evol. Microbiol.">
        <title>Complete genome sequence of Corynebacterium casei LMG S-19264T (=DSM 44701T), isolated from a smear-ripened cheese.</title>
        <authorList>
            <consortium name="US DOE Joint Genome Institute (JGI-PGF)"/>
            <person name="Walter F."/>
            <person name="Albersmeier A."/>
            <person name="Kalinowski J."/>
            <person name="Ruckert C."/>
        </authorList>
    </citation>
    <scope>NUCLEOTIDE SEQUENCE [LARGE SCALE GENOMIC DNA]</scope>
    <source>
        <strain evidence="3 4">CGMCC 4.7206</strain>
    </source>
</reference>
<feature type="compositionally biased region" description="Basic and acidic residues" evidence="1">
    <location>
        <begin position="357"/>
        <end position="373"/>
    </location>
</feature>